<protein>
    <submittedName>
        <fullName evidence="4">Uncharacterized protein</fullName>
    </submittedName>
</protein>
<dbReference type="GO" id="GO:0005634">
    <property type="term" value="C:nucleus"/>
    <property type="evidence" value="ECO:0007669"/>
    <property type="project" value="UniProtKB-SubCell"/>
</dbReference>
<evidence type="ECO:0000313" key="4">
    <source>
        <dbReference type="EMBL" id="CAG7837977.1"/>
    </source>
</evidence>
<sequence length="176" mass="19140">MRLGDHVMLIQLQLSKGATTEAAHTPNPPAEGSSLAEASRNLTNTLKKLSNRVTRDESFANHMQHQGKGVYSGTFSGTLNPALQDGLGKPRRHVSTIVHILNDLLGGMEPKKRSTSSESSTSSSSCSSAAASSAPVSKKPRMMSTMEKELENEQLRVKLEQIKESLRARKEKLTNK</sequence>
<feature type="compositionally biased region" description="Basic and acidic residues" evidence="3">
    <location>
        <begin position="146"/>
        <end position="155"/>
    </location>
</feature>
<evidence type="ECO:0000256" key="2">
    <source>
        <dbReference type="ARBA" id="ARBA00023242"/>
    </source>
</evidence>
<gene>
    <name evidence="4" type="ORF">AFUS01_LOCUS47000</name>
</gene>
<comment type="caution">
    <text evidence="4">The sequence shown here is derived from an EMBL/GenBank/DDBJ whole genome shotgun (WGS) entry which is preliminary data.</text>
</comment>
<evidence type="ECO:0000256" key="1">
    <source>
        <dbReference type="ARBA" id="ARBA00004123"/>
    </source>
</evidence>
<dbReference type="OrthoDB" id="1916003at2759"/>
<evidence type="ECO:0000313" key="5">
    <source>
        <dbReference type="Proteomes" id="UP000708208"/>
    </source>
</evidence>
<dbReference type="Proteomes" id="UP000708208">
    <property type="component" value="Unassembled WGS sequence"/>
</dbReference>
<feature type="region of interest" description="Disordered" evidence="3">
    <location>
        <begin position="107"/>
        <end position="155"/>
    </location>
</feature>
<feature type="compositionally biased region" description="Low complexity" evidence="3">
    <location>
        <begin position="116"/>
        <end position="134"/>
    </location>
</feature>
<keyword evidence="5" id="KW-1185">Reference proteome</keyword>
<comment type="subcellular location">
    <subcellularLocation>
        <location evidence="1">Nucleus</location>
    </subcellularLocation>
</comment>
<organism evidence="4 5">
    <name type="scientific">Allacma fusca</name>
    <dbReference type="NCBI Taxonomy" id="39272"/>
    <lineage>
        <taxon>Eukaryota</taxon>
        <taxon>Metazoa</taxon>
        <taxon>Ecdysozoa</taxon>
        <taxon>Arthropoda</taxon>
        <taxon>Hexapoda</taxon>
        <taxon>Collembola</taxon>
        <taxon>Symphypleona</taxon>
        <taxon>Sminthuridae</taxon>
        <taxon>Allacma</taxon>
    </lineage>
</organism>
<accession>A0A8J2LJH5</accession>
<dbReference type="PANTHER" id="PTHR23010">
    <property type="entry name" value="MIDNOLIN"/>
    <property type="match status" value="1"/>
</dbReference>
<dbReference type="InterPro" id="IPR039336">
    <property type="entry name" value="Midnolin"/>
</dbReference>
<dbReference type="AlphaFoldDB" id="A0A8J2LJH5"/>
<name>A0A8J2LJH5_9HEXA</name>
<reference evidence="4" key="1">
    <citation type="submission" date="2021-06" db="EMBL/GenBank/DDBJ databases">
        <authorList>
            <person name="Hodson N. C."/>
            <person name="Mongue J. A."/>
            <person name="Jaron S. K."/>
        </authorList>
    </citation>
    <scope>NUCLEOTIDE SEQUENCE</scope>
</reference>
<dbReference type="PANTHER" id="PTHR23010:SF1">
    <property type="entry name" value="MIDNOLIN"/>
    <property type="match status" value="1"/>
</dbReference>
<proteinExistence type="predicted"/>
<keyword evidence="2" id="KW-0539">Nucleus</keyword>
<dbReference type="EMBL" id="CAJVCH010571616">
    <property type="protein sequence ID" value="CAG7837977.1"/>
    <property type="molecule type" value="Genomic_DNA"/>
</dbReference>
<evidence type="ECO:0000256" key="3">
    <source>
        <dbReference type="SAM" id="MobiDB-lite"/>
    </source>
</evidence>